<proteinExistence type="predicted"/>
<accession>A0A7J7LZ60</accession>
<dbReference type="AlphaFoldDB" id="A0A7J7LZ60"/>
<dbReference type="PANTHER" id="PTHR31672">
    <property type="entry name" value="BNACNNG10540D PROTEIN"/>
    <property type="match status" value="1"/>
</dbReference>
<name>A0A7J7LZ60_9MAGN</name>
<dbReference type="InterPro" id="IPR050796">
    <property type="entry name" value="SCF_F-box_component"/>
</dbReference>
<comment type="caution">
    <text evidence="2">The sequence shown here is derived from an EMBL/GenBank/DDBJ whole genome shotgun (WGS) entry which is preliminary data.</text>
</comment>
<dbReference type="PANTHER" id="PTHR31672:SF13">
    <property type="entry name" value="F-BOX PROTEIN CPR30-LIKE"/>
    <property type="match status" value="1"/>
</dbReference>
<organism evidence="2 3">
    <name type="scientific">Kingdonia uniflora</name>
    <dbReference type="NCBI Taxonomy" id="39325"/>
    <lineage>
        <taxon>Eukaryota</taxon>
        <taxon>Viridiplantae</taxon>
        <taxon>Streptophyta</taxon>
        <taxon>Embryophyta</taxon>
        <taxon>Tracheophyta</taxon>
        <taxon>Spermatophyta</taxon>
        <taxon>Magnoliopsida</taxon>
        <taxon>Ranunculales</taxon>
        <taxon>Circaeasteraceae</taxon>
        <taxon>Kingdonia</taxon>
    </lineage>
</organism>
<protein>
    <recommendedName>
        <fullName evidence="1">F-box associated beta-propeller type 3 domain-containing protein</fullName>
    </recommendedName>
</protein>
<dbReference type="InterPro" id="IPR013187">
    <property type="entry name" value="F-box-assoc_dom_typ3"/>
</dbReference>
<dbReference type="Proteomes" id="UP000541444">
    <property type="component" value="Unassembled WGS sequence"/>
</dbReference>
<evidence type="ECO:0000313" key="3">
    <source>
        <dbReference type="Proteomes" id="UP000541444"/>
    </source>
</evidence>
<dbReference type="EMBL" id="JACGCM010001872">
    <property type="protein sequence ID" value="KAF6147808.1"/>
    <property type="molecule type" value="Genomic_DNA"/>
</dbReference>
<dbReference type="OrthoDB" id="591557at2759"/>
<dbReference type="Pfam" id="PF08268">
    <property type="entry name" value="FBA_3"/>
    <property type="match status" value="1"/>
</dbReference>
<sequence length="273" mass="31810">MGTIPQDAIDDIFRRLLVESLETIARCKYFSKRLFCLISDSCFVKLHLEQAKESKQYKIMIKTYPISDSHICKVCIYSLRNNSWRKIPTDIKYGLSDPGVLVNGILHWIVVNHYETILSFDLKDETFHQIYIGDVTPTRWALVVWEKTLSVVKCAPTRVDLWVMIDYGIEELWTNLFRIELQGIVTSSCSQIRIYNFDIKVLQTSMDGEVLLKTSNGDLVWYNIKEKKGKKLRMQVFEIESYIESLVSLLKPGSVRWTAKVTKTEDLRHIMEV</sequence>
<gene>
    <name evidence="2" type="ORF">GIB67_014388</name>
</gene>
<evidence type="ECO:0000313" key="2">
    <source>
        <dbReference type="EMBL" id="KAF6147808.1"/>
    </source>
</evidence>
<keyword evidence="3" id="KW-1185">Reference proteome</keyword>
<reference evidence="2 3" key="1">
    <citation type="journal article" date="2020" name="IScience">
        <title>Genome Sequencing of the Endangered Kingdonia uniflora (Circaeasteraceae, Ranunculales) Reveals Potential Mechanisms of Evolutionary Specialization.</title>
        <authorList>
            <person name="Sun Y."/>
            <person name="Deng T."/>
            <person name="Zhang A."/>
            <person name="Moore M.J."/>
            <person name="Landis J.B."/>
            <person name="Lin N."/>
            <person name="Zhang H."/>
            <person name="Zhang X."/>
            <person name="Huang J."/>
            <person name="Zhang X."/>
            <person name="Sun H."/>
            <person name="Wang H."/>
        </authorList>
    </citation>
    <scope>NUCLEOTIDE SEQUENCE [LARGE SCALE GENOMIC DNA]</scope>
    <source>
        <strain evidence="2">TB1705</strain>
        <tissue evidence="2">Leaf</tissue>
    </source>
</reference>
<evidence type="ECO:0000259" key="1">
    <source>
        <dbReference type="Pfam" id="PF08268"/>
    </source>
</evidence>
<feature type="domain" description="F-box associated beta-propeller type 3" evidence="1">
    <location>
        <begin position="54"/>
        <end position="240"/>
    </location>
</feature>